<organism evidence="1">
    <name type="scientific">Tanacetum cinerariifolium</name>
    <name type="common">Dalmatian daisy</name>
    <name type="synonym">Chrysanthemum cinerariifolium</name>
    <dbReference type="NCBI Taxonomy" id="118510"/>
    <lineage>
        <taxon>Eukaryota</taxon>
        <taxon>Viridiplantae</taxon>
        <taxon>Streptophyta</taxon>
        <taxon>Embryophyta</taxon>
        <taxon>Tracheophyta</taxon>
        <taxon>Spermatophyta</taxon>
        <taxon>Magnoliopsida</taxon>
        <taxon>eudicotyledons</taxon>
        <taxon>Gunneridae</taxon>
        <taxon>Pentapetalae</taxon>
        <taxon>asterids</taxon>
        <taxon>campanulids</taxon>
        <taxon>Asterales</taxon>
        <taxon>Asteraceae</taxon>
        <taxon>Asteroideae</taxon>
        <taxon>Anthemideae</taxon>
        <taxon>Anthemidinae</taxon>
        <taxon>Tanacetum</taxon>
    </lineage>
</organism>
<protein>
    <submittedName>
        <fullName evidence="1">Uncharacterized protein</fullName>
    </submittedName>
</protein>
<accession>A0A699U285</accession>
<evidence type="ECO:0000313" key="1">
    <source>
        <dbReference type="EMBL" id="GFD15409.1"/>
    </source>
</evidence>
<dbReference type="EMBL" id="BKCJ011286226">
    <property type="protein sequence ID" value="GFD15409.1"/>
    <property type="molecule type" value="Genomic_DNA"/>
</dbReference>
<proteinExistence type="predicted"/>
<gene>
    <name evidence="1" type="ORF">Tci_887378</name>
</gene>
<sequence length="105" mass="11042">RRPGGYRGAEAVATKALGWNCRAAHPESAKGLLPAPPGRAASCRGRLILAPSVRAAATQRLGSLEPRHRPAGGRVWHQQILIALKVGFSALSVLIEASHHLKTGS</sequence>
<name>A0A699U285_TANCI</name>
<feature type="non-terminal residue" evidence="1">
    <location>
        <position position="1"/>
    </location>
</feature>
<reference evidence="1" key="1">
    <citation type="journal article" date="2019" name="Sci. Rep.">
        <title>Draft genome of Tanacetum cinerariifolium, the natural source of mosquito coil.</title>
        <authorList>
            <person name="Yamashiro T."/>
            <person name="Shiraishi A."/>
            <person name="Satake H."/>
            <person name="Nakayama K."/>
        </authorList>
    </citation>
    <scope>NUCLEOTIDE SEQUENCE</scope>
</reference>
<comment type="caution">
    <text evidence="1">The sequence shown here is derived from an EMBL/GenBank/DDBJ whole genome shotgun (WGS) entry which is preliminary data.</text>
</comment>
<dbReference type="AlphaFoldDB" id="A0A699U285"/>